<keyword evidence="16" id="KW-1185">Reference proteome</keyword>
<dbReference type="PANTHER" id="PTHR15184">
    <property type="entry name" value="ATP SYNTHASE"/>
    <property type="match status" value="1"/>
</dbReference>
<keyword evidence="10 12" id="KW-0139">CF(1)</keyword>
<evidence type="ECO:0000256" key="4">
    <source>
        <dbReference type="ARBA" id="ARBA00022741"/>
    </source>
</evidence>
<keyword evidence="7 12" id="KW-1278">Translocase</keyword>
<dbReference type="InterPro" id="IPR027417">
    <property type="entry name" value="P-loop_NTPase"/>
</dbReference>
<dbReference type="GO" id="GO:0005886">
    <property type="term" value="C:plasma membrane"/>
    <property type="evidence" value="ECO:0007669"/>
    <property type="project" value="UniProtKB-SubCell"/>
</dbReference>
<dbReference type="Pfam" id="PF22919">
    <property type="entry name" value="ATP-synt_VA_C"/>
    <property type="match status" value="1"/>
</dbReference>
<evidence type="ECO:0000256" key="10">
    <source>
        <dbReference type="ARBA" id="ARBA00023196"/>
    </source>
</evidence>
<reference evidence="15" key="1">
    <citation type="journal article" date="2014" name="Int. J. Syst. Evol. Microbiol.">
        <title>Complete genome sequence of Corynebacterium casei LMG S-19264T (=DSM 44701T), isolated from a smear-ripened cheese.</title>
        <authorList>
            <consortium name="US DOE Joint Genome Institute (JGI-PGF)"/>
            <person name="Walter F."/>
            <person name="Albersmeier A."/>
            <person name="Kalinowski J."/>
            <person name="Ruckert C."/>
        </authorList>
    </citation>
    <scope>NUCLEOTIDE SEQUENCE</scope>
    <source>
        <strain evidence="15">CGMCC 1.7081</strain>
    </source>
</reference>
<gene>
    <name evidence="15" type="primary">atpD2</name>
    <name evidence="12" type="synonym">atpD</name>
    <name evidence="15" type="ORF">GCM10010961_41250</name>
</gene>
<evidence type="ECO:0000256" key="6">
    <source>
        <dbReference type="ARBA" id="ARBA00022840"/>
    </source>
</evidence>
<evidence type="ECO:0000256" key="9">
    <source>
        <dbReference type="ARBA" id="ARBA00023136"/>
    </source>
</evidence>
<comment type="subcellular location">
    <subcellularLocation>
        <location evidence="12">Cell membrane</location>
        <topology evidence="12">Peripheral membrane protein</topology>
    </subcellularLocation>
    <subcellularLocation>
        <location evidence="1">Membrane</location>
    </subcellularLocation>
</comment>
<dbReference type="InterPro" id="IPR020003">
    <property type="entry name" value="ATPase_a/bsu_AS"/>
</dbReference>
<dbReference type="InterPro" id="IPR050053">
    <property type="entry name" value="ATPase_alpha/beta_chains"/>
</dbReference>
<dbReference type="SUPFAM" id="SSF50615">
    <property type="entry name" value="N-terminal domain of alpha and beta subunits of F1 ATP synthase"/>
    <property type="match status" value="1"/>
</dbReference>
<dbReference type="GO" id="GO:0045259">
    <property type="term" value="C:proton-transporting ATP synthase complex"/>
    <property type="evidence" value="ECO:0007669"/>
    <property type="project" value="UniProtKB-KW"/>
</dbReference>
<keyword evidence="8 12" id="KW-0406">Ion transport</keyword>
<evidence type="ECO:0000313" key="16">
    <source>
        <dbReference type="Proteomes" id="UP000611500"/>
    </source>
</evidence>
<evidence type="ECO:0000256" key="2">
    <source>
        <dbReference type="ARBA" id="ARBA00008936"/>
    </source>
</evidence>
<dbReference type="Gene3D" id="3.40.50.300">
    <property type="entry name" value="P-loop containing nucleotide triphosphate hydrolases"/>
    <property type="match status" value="1"/>
</dbReference>
<dbReference type="InterPro" id="IPR004100">
    <property type="entry name" value="ATPase_F1/V1/A1_a/bsu_N"/>
</dbReference>
<dbReference type="Pfam" id="PF00006">
    <property type="entry name" value="ATP-synt_ab"/>
    <property type="match status" value="1"/>
</dbReference>
<dbReference type="PANTHER" id="PTHR15184:SF71">
    <property type="entry name" value="ATP SYNTHASE SUBUNIT BETA, MITOCHONDRIAL"/>
    <property type="match status" value="1"/>
</dbReference>
<keyword evidence="5 12" id="KW-0375">Hydrogen ion transport</keyword>
<dbReference type="Gene3D" id="1.10.1140.10">
    <property type="entry name" value="Bovine Mitochondrial F1-atpase, Atp Synthase Beta Chain, Chain D, domain 3"/>
    <property type="match status" value="1"/>
</dbReference>
<keyword evidence="6 12" id="KW-0067">ATP-binding</keyword>
<feature type="domain" description="AAA+ ATPase" evidence="14">
    <location>
        <begin position="167"/>
        <end position="353"/>
    </location>
</feature>
<accession>A0A8J3HCD9</accession>
<dbReference type="EC" id="7.1.2.2" evidence="12"/>
<dbReference type="HAMAP" id="MF_01347">
    <property type="entry name" value="ATP_synth_beta_bact"/>
    <property type="match status" value="1"/>
</dbReference>
<dbReference type="EMBL" id="BNAP01000036">
    <property type="protein sequence ID" value="GHH03252.1"/>
    <property type="molecule type" value="Genomic_DNA"/>
</dbReference>
<dbReference type="Proteomes" id="UP000611500">
    <property type="component" value="Unassembled WGS sequence"/>
</dbReference>
<dbReference type="InterPro" id="IPR000194">
    <property type="entry name" value="ATPase_F1/V1/A1_a/bsu_nucl-bd"/>
</dbReference>
<organism evidence="15 16">
    <name type="scientific">Pseudodonghicola xiamenensis</name>
    <dbReference type="NCBI Taxonomy" id="337702"/>
    <lineage>
        <taxon>Bacteria</taxon>
        <taxon>Pseudomonadati</taxon>
        <taxon>Pseudomonadota</taxon>
        <taxon>Alphaproteobacteria</taxon>
        <taxon>Rhodobacterales</taxon>
        <taxon>Paracoccaceae</taxon>
        <taxon>Pseudodonghicola</taxon>
    </lineage>
</organism>
<dbReference type="SUPFAM" id="SSF47917">
    <property type="entry name" value="C-terminal domain of alpha and beta subunits of F1 ATP synthase"/>
    <property type="match status" value="1"/>
</dbReference>
<evidence type="ECO:0000256" key="1">
    <source>
        <dbReference type="ARBA" id="ARBA00004370"/>
    </source>
</evidence>
<dbReference type="InterPro" id="IPR003593">
    <property type="entry name" value="AAA+_ATPase"/>
</dbReference>
<dbReference type="Gene3D" id="2.40.10.170">
    <property type="match status" value="1"/>
</dbReference>
<name>A0A8J3HCD9_9RHOB</name>
<comment type="function">
    <text evidence="12">Produces ATP from ADP in the presence of a proton gradient across the membrane. The catalytic sites are hosted primarily by the beta subunits.</text>
</comment>
<evidence type="ECO:0000256" key="13">
    <source>
        <dbReference type="SAM" id="MobiDB-lite"/>
    </source>
</evidence>
<proteinExistence type="inferred from homology"/>
<dbReference type="Pfam" id="PF02874">
    <property type="entry name" value="ATP-synt_ab_N"/>
    <property type="match status" value="1"/>
</dbReference>
<feature type="binding site" evidence="12">
    <location>
        <begin position="175"/>
        <end position="182"/>
    </location>
    <ligand>
        <name>ATP</name>
        <dbReference type="ChEBI" id="CHEBI:30616"/>
    </ligand>
</feature>
<keyword evidence="4 12" id="KW-0547">Nucleotide-binding</keyword>
<evidence type="ECO:0000313" key="15">
    <source>
        <dbReference type="EMBL" id="GHH03252.1"/>
    </source>
</evidence>
<evidence type="ECO:0000256" key="11">
    <source>
        <dbReference type="ARBA" id="ARBA00023310"/>
    </source>
</evidence>
<dbReference type="CDD" id="cd01133">
    <property type="entry name" value="F1-ATPase_beta_CD"/>
    <property type="match status" value="1"/>
</dbReference>
<dbReference type="AlphaFoldDB" id="A0A8J3HCD9"/>
<evidence type="ECO:0000256" key="8">
    <source>
        <dbReference type="ARBA" id="ARBA00023065"/>
    </source>
</evidence>
<evidence type="ECO:0000259" key="14">
    <source>
        <dbReference type="SMART" id="SM00382"/>
    </source>
</evidence>
<keyword evidence="9 12" id="KW-0472">Membrane</keyword>
<protein>
    <recommendedName>
        <fullName evidence="12">ATP synthase subunit beta</fullName>
        <ecNumber evidence="12">7.1.2.2</ecNumber>
    </recommendedName>
    <alternativeName>
        <fullName evidence="12">ATP synthase F1 sector subunit beta</fullName>
    </alternativeName>
    <alternativeName>
        <fullName evidence="12">F-ATPase subunit beta</fullName>
    </alternativeName>
</protein>
<dbReference type="InterPro" id="IPR055190">
    <property type="entry name" value="ATP-synt_VA_C"/>
</dbReference>
<dbReference type="CDD" id="cd18110">
    <property type="entry name" value="ATP-synt_F1_beta_C"/>
    <property type="match status" value="1"/>
</dbReference>
<evidence type="ECO:0000256" key="12">
    <source>
        <dbReference type="HAMAP-Rule" id="MF_01347"/>
    </source>
</evidence>
<dbReference type="NCBIfam" id="TIGR01039">
    <property type="entry name" value="atpD"/>
    <property type="match status" value="1"/>
</dbReference>
<dbReference type="FunFam" id="3.40.50.300:FF:001630">
    <property type="entry name" value="ATP synthase subunit beta"/>
    <property type="match status" value="1"/>
</dbReference>
<dbReference type="GO" id="GO:0046933">
    <property type="term" value="F:proton-transporting ATP synthase activity, rotational mechanism"/>
    <property type="evidence" value="ECO:0007669"/>
    <property type="project" value="UniProtKB-UniRule"/>
</dbReference>
<sequence length="503" mass="53649">MNAAEKKVVSESTGAEASAEAVTFPKGEIIKVSGAVVDVRFPKGALPEINSALTVLWDGGYTLTLEVQQHSDEETVRCVAIQETAGLACGTEAENTGMPIQVPVGKGVMGRLLNVVGEPIDQMGDLPPDTPRRPIHRAAPKLTDQTAGSELFLSGIKVIDLLAPLSRGGKAAMFGGAGVGKTVLIMELIRSVADRYKGISVFAGVGERSREGHELWQDLKHSGVIDRTILVFGQMNEPPGARWRVALSALSVAEHFRDEMGQDVLFLIDNVFRFVQAGSEVSGLLGRLPSRVGYQPTLATEIAELQERIASVRSAAVTSIQAVYVPADDFTDPAVAATFTHLDSAIVLSRDMASEGLYPAVDPLASSSTLLDPAIVGQRHYDTAEEVRRLIEQYRELQEIISLLGVEELSANDRQAVGRARRLIRFLTQPFGVTAQFTGRAGASVTLEDTLTGCEAILNGEADDWAEDSLYMIGTIEDARAKEEAARAATPGDAPTGTEGGAT</sequence>
<dbReference type="SUPFAM" id="SSF52540">
    <property type="entry name" value="P-loop containing nucleoside triphosphate hydrolases"/>
    <property type="match status" value="1"/>
</dbReference>
<dbReference type="InterPro" id="IPR005722">
    <property type="entry name" value="ATP_synth_F1_bsu"/>
</dbReference>
<comment type="caution">
    <text evidence="15">The sequence shown here is derived from an EMBL/GenBank/DDBJ whole genome shotgun (WGS) entry which is preliminary data.</text>
</comment>
<feature type="region of interest" description="Disordered" evidence="13">
    <location>
        <begin position="482"/>
        <end position="503"/>
    </location>
</feature>
<dbReference type="InterPro" id="IPR024034">
    <property type="entry name" value="ATPase_F1/V1_b/a_C"/>
</dbReference>
<evidence type="ECO:0000256" key="5">
    <source>
        <dbReference type="ARBA" id="ARBA00022781"/>
    </source>
</evidence>
<keyword evidence="3 12" id="KW-0813">Transport</keyword>
<keyword evidence="11 12" id="KW-0066">ATP synthesis</keyword>
<keyword evidence="12" id="KW-1003">Cell membrane</keyword>
<evidence type="ECO:0000256" key="3">
    <source>
        <dbReference type="ARBA" id="ARBA00022448"/>
    </source>
</evidence>
<dbReference type="GO" id="GO:0005524">
    <property type="term" value="F:ATP binding"/>
    <property type="evidence" value="ECO:0007669"/>
    <property type="project" value="UniProtKB-UniRule"/>
</dbReference>
<dbReference type="InterPro" id="IPR036121">
    <property type="entry name" value="ATPase_F1/V1/A1_a/bsu_N_sf"/>
</dbReference>
<reference evidence="15" key="2">
    <citation type="submission" date="2020-09" db="EMBL/GenBank/DDBJ databases">
        <authorList>
            <person name="Sun Q."/>
            <person name="Zhou Y."/>
        </authorList>
    </citation>
    <scope>NUCLEOTIDE SEQUENCE</scope>
    <source>
        <strain evidence="15">CGMCC 1.7081</strain>
    </source>
</reference>
<dbReference type="PROSITE" id="PS00152">
    <property type="entry name" value="ATPASE_ALPHA_BETA"/>
    <property type="match status" value="1"/>
</dbReference>
<dbReference type="SMART" id="SM00382">
    <property type="entry name" value="AAA"/>
    <property type="match status" value="1"/>
</dbReference>
<evidence type="ECO:0000256" key="7">
    <source>
        <dbReference type="ARBA" id="ARBA00022967"/>
    </source>
</evidence>
<dbReference type="CDD" id="cd18115">
    <property type="entry name" value="ATP-synt_F1_beta_N"/>
    <property type="match status" value="1"/>
</dbReference>
<comment type="catalytic activity">
    <reaction evidence="12">
        <text>ATP + H2O + 4 H(+)(in) = ADP + phosphate + 5 H(+)(out)</text>
        <dbReference type="Rhea" id="RHEA:57720"/>
        <dbReference type="ChEBI" id="CHEBI:15377"/>
        <dbReference type="ChEBI" id="CHEBI:15378"/>
        <dbReference type="ChEBI" id="CHEBI:30616"/>
        <dbReference type="ChEBI" id="CHEBI:43474"/>
        <dbReference type="ChEBI" id="CHEBI:456216"/>
        <dbReference type="EC" id="7.1.2.2"/>
    </reaction>
</comment>
<comment type="similarity">
    <text evidence="2 12">Belongs to the ATPase alpha/beta chains family.</text>
</comment>